<accession>A0A2T1G1E0</accession>
<feature type="domain" description="Thioredoxin" evidence="2">
    <location>
        <begin position="34"/>
        <end position="179"/>
    </location>
</feature>
<name>A0A2T1G1E0_9CYAN</name>
<dbReference type="Pfam" id="PF00085">
    <property type="entry name" value="Thioredoxin"/>
    <property type="match status" value="1"/>
</dbReference>
<keyword evidence="1" id="KW-0732">Signal</keyword>
<evidence type="ECO:0000256" key="1">
    <source>
        <dbReference type="SAM" id="SignalP"/>
    </source>
</evidence>
<dbReference type="PROSITE" id="PS51257">
    <property type="entry name" value="PROKAR_LIPOPROTEIN"/>
    <property type="match status" value="1"/>
</dbReference>
<dbReference type="SUPFAM" id="SSF52833">
    <property type="entry name" value="Thioredoxin-like"/>
    <property type="match status" value="1"/>
</dbReference>
<evidence type="ECO:0000313" key="4">
    <source>
        <dbReference type="Proteomes" id="UP000238937"/>
    </source>
</evidence>
<organism evidence="3 4">
    <name type="scientific">Chamaesiphon polymorphus CCALA 037</name>
    <dbReference type="NCBI Taxonomy" id="2107692"/>
    <lineage>
        <taxon>Bacteria</taxon>
        <taxon>Bacillati</taxon>
        <taxon>Cyanobacteriota</taxon>
        <taxon>Cyanophyceae</taxon>
        <taxon>Gomontiellales</taxon>
        <taxon>Chamaesiphonaceae</taxon>
        <taxon>Chamaesiphon</taxon>
    </lineage>
</organism>
<keyword evidence="4" id="KW-1185">Reference proteome</keyword>
<sequence>MKVQLLATFAAISLLSITAVAPSIIFGTNIAVAGCAGKKNPCAAKPDPCAGKTKPCAGKKATSSVGGPLAKQVQGKPVVVDIYASWCAACKNIAPTVSKIKQQYGNKVTFVTLDVSDKASSAKAEAKAKQLGLSKFFAANKTQTGSLTIVDPATGNILGQERNNPELTAYSSVLDAAIAKK</sequence>
<evidence type="ECO:0000259" key="2">
    <source>
        <dbReference type="PROSITE" id="PS51352"/>
    </source>
</evidence>
<dbReference type="InterPro" id="IPR017937">
    <property type="entry name" value="Thioredoxin_CS"/>
</dbReference>
<dbReference type="PANTHER" id="PTHR47353:SF1">
    <property type="entry name" value="THIOREDOXIN-LIKE PROTEIN HCF164, CHLOROPLASTIC"/>
    <property type="match status" value="1"/>
</dbReference>
<comment type="caution">
    <text evidence="3">The sequence shown here is derived from an EMBL/GenBank/DDBJ whole genome shotgun (WGS) entry which is preliminary data.</text>
</comment>
<dbReference type="Gene3D" id="3.40.30.10">
    <property type="entry name" value="Glutaredoxin"/>
    <property type="match status" value="1"/>
</dbReference>
<reference evidence="3 4" key="1">
    <citation type="submission" date="2018-03" db="EMBL/GenBank/DDBJ databases">
        <title>The ancient ancestry and fast evolution of plastids.</title>
        <authorList>
            <person name="Moore K.R."/>
            <person name="Magnabosco C."/>
            <person name="Momper L."/>
            <person name="Gold D.A."/>
            <person name="Bosak T."/>
            <person name="Fournier G.P."/>
        </authorList>
    </citation>
    <scope>NUCLEOTIDE SEQUENCE [LARGE SCALE GENOMIC DNA]</scope>
    <source>
        <strain evidence="3 4">CCALA 037</strain>
    </source>
</reference>
<dbReference type="InterPro" id="IPR044241">
    <property type="entry name" value="TxlA/HCF164"/>
</dbReference>
<evidence type="ECO:0000313" key="3">
    <source>
        <dbReference type="EMBL" id="PSB50980.1"/>
    </source>
</evidence>
<gene>
    <name evidence="3" type="ORF">C7B77_22080</name>
</gene>
<dbReference type="GO" id="GO:0016671">
    <property type="term" value="F:oxidoreductase activity, acting on a sulfur group of donors, disulfide as acceptor"/>
    <property type="evidence" value="ECO:0007669"/>
    <property type="project" value="TreeGrafter"/>
</dbReference>
<dbReference type="RefSeq" id="WP_106309942.1">
    <property type="nucleotide sequence ID" value="NZ_PVWO01000375.1"/>
</dbReference>
<dbReference type="PANTHER" id="PTHR47353">
    <property type="entry name" value="THIOREDOXIN-LIKE PROTEIN HCF164, CHLOROPLASTIC"/>
    <property type="match status" value="1"/>
</dbReference>
<dbReference type="InterPro" id="IPR013766">
    <property type="entry name" value="Thioredoxin_domain"/>
</dbReference>
<feature type="chain" id="PRO_5015499969" evidence="1">
    <location>
        <begin position="22"/>
        <end position="181"/>
    </location>
</feature>
<dbReference type="Proteomes" id="UP000238937">
    <property type="component" value="Unassembled WGS sequence"/>
</dbReference>
<dbReference type="EMBL" id="PVWO01000375">
    <property type="protein sequence ID" value="PSB50980.1"/>
    <property type="molecule type" value="Genomic_DNA"/>
</dbReference>
<dbReference type="PROSITE" id="PS51352">
    <property type="entry name" value="THIOREDOXIN_2"/>
    <property type="match status" value="1"/>
</dbReference>
<proteinExistence type="predicted"/>
<dbReference type="OrthoDB" id="516859at2"/>
<feature type="signal peptide" evidence="1">
    <location>
        <begin position="1"/>
        <end position="21"/>
    </location>
</feature>
<protein>
    <submittedName>
        <fullName evidence="3">Thioredoxin</fullName>
    </submittedName>
</protein>
<dbReference type="InterPro" id="IPR036249">
    <property type="entry name" value="Thioredoxin-like_sf"/>
</dbReference>
<dbReference type="PROSITE" id="PS00194">
    <property type="entry name" value="THIOREDOXIN_1"/>
    <property type="match status" value="1"/>
</dbReference>
<dbReference type="AlphaFoldDB" id="A0A2T1G1E0"/>